<dbReference type="SUPFAM" id="SSF53383">
    <property type="entry name" value="PLP-dependent transferases"/>
    <property type="match status" value="1"/>
</dbReference>
<accession>A0AAN1XXW0</accession>
<dbReference type="AlphaFoldDB" id="A0AAN1XXW0"/>
<protein>
    <recommendedName>
        <fullName evidence="3">Aminotransferase class I/classII domain-containing protein</fullName>
    </recommendedName>
</protein>
<dbReference type="Gene3D" id="3.40.640.10">
    <property type="entry name" value="Type I PLP-dependent aspartate aminotransferase-like (Major domain)"/>
    <property type="match status" value="1"/>
</dbReference>
<dbReference type="InterPro" id="IPR015424">
    <property type="entry name" value="PyrdxlP-dep_Trfase"/>
</dbReference>
<dbReference type="Proteomes" id="UP001317532">
    <property type="component" value="Chromosome"/>
</dbReference>
<keyword evidence="2" id="KW-1185">Reference proteome</keyword>
<dbReference type="PANTHER" id="PTHR46577">
    <property type="entry name" value="HTH-TYPE TRANSCRIPTIONAL REGULATORY PROTEIN GABR"/>
    <property type="match status" value="1"/>
</dbReference>
<organism evidence="1 2">
    <name type="scientific">Vulcanimicrobium alpinum</name>
    <dbReference type="NCBI Taxonomy" id="3016050"/>
    <lineage>
        <taxon>Bacteria</taxon>
        <taxon>Bacillati</taxon>
        <taxon>Vulcanimicrobiota</taxon>
        <taxon>Vulcanimicrobiia</taxon>
        <taxon>Vulcanimicrobiales</taxon>
        <taxon>Vulcanimicrobiaceae</taxon>
        <taxon>Vulcanimicrobium</taxon>
    </lineage>
</organism>
<gene>
    <name evidence="1" type="ORF">WPS_26870</name>
</gene>
<dbReference type="PANTHER" id="PTHR46577:SF1">
    <property type="entry name" value="HTH-TYPE TRANSCRIPTIONAL REGULATORY PROTEIN GABR"/>
    <property type="match status" value="1"/>
</dbReference>
<dbReference type="InterPro" id="IPR015421">
    <property type="entry name" value="PyrdxlP-dep_Trfase_major"/>
</dbReference>
<dbReference type="KEGG" id="vab:WPS_26870"/>
<evidence type="ECO:0008006" key="3">
    <source>
        <dbReference type="Google" id="ProtNLM"/>
    </source>
</evidence>
<evidence type="ECO:0000313" key="1">
    <source>
        <dbReference type="EMBL" id="BDE07411.1"/>
    </source>
</evidence>
<proteinExistence type="predicted"/>
<dbReference type="EMBL" id="AP025523">
    <property type="protein sequence ID" value="BDE07411.1"/>
    <property type="molecule type" value="Genomic_DNA"/>
</dbReference>
<evidence type="ECO:0000313" key="2">
    <source>
        <dbReference type="Proteomes" id="UP001317532"/>
    </source>
</evidence>
<sequence length="167" mass="17642">MIYVGTFSKVLAPGLRVGYVVSPPHLVPAFHAARSASSLGAEPQTPRILADFIAEGYLARHVRRTTGEYQRRAEMLGNLLAPFGGRLQIGPITGGIHLTVAADETLDDRAVAGAGRERGVVLHPLSLDCIARTDVRGFALGFAAAPCETIPDAFARLRDALDAAVAT</sequence>
<dbReference type="RefSeq" id="WP_317995004.1">
    <property type="nucleotide sequence ID" value="NZ_AP025523.1"/>
</dbReference>
<dbReference type="InterPro" id="IPR051446">
    <property type="entry name" value="HTH_trans_reg/aminotransferase"/>
</dbReference>
<name>A0AAN1XXW0_UNVUL</name>
<reference evidence="1 2" key="1">
    <citation type="journal article" date="2022" name="ISME Commun">
        <title>Vulcanimicrobium alpinus gen. nov. sp. nov., the first cultivated representative of the candidate phylum 'Eremiobacterota', is a metabolically versatile aerobic anoxygenic phototroph.</title>
        <authorList>
            <person name="Yabe S."/>
            <person name="Muto K."/>
            <person name="Abe K."/>
            <person name="Yokota A."/>
            <person name="Staudigel H."/>
            <person name="Tebo B.M."/>
        </authorList>
    </citation>
    <scope>NUCLEOTIDE SEQUENCE [LARGE SCALE GENOMIC DNA]</scope>
    <source>
        <strain evidence="1 2">WC8-2</strain>
    </source>
</reference>